<name>H2YEC5_CIOSA</name>
<dbReference type="InParanoid" id="H2YEC5"/>
<dbReference type="CDD" id="cd00180">
    <property type="entry name" value="PKc"/>
    <property type="match status" value="1"/>
</dbReference>
<comment type="similarity">
    <text evidence="4">Belongs to the protein kinase superfamily.</text>
</comment>
<evidence type="ECO:0000256" key="3">
    <source>
        <dbReference type="PROSITE-ProRule" id="PRU10141"/>
    </source>
</evidence>
<dbReference type="InterPro" id="IPR017441">
    <property type="entry name" value="Protein_kinase_ATP_BS"/>
</dbReference>
<dbReference type="GO" id="GO:0005524">
    <property type="term" value="F:ATP binding"/>
    <property type="evidence" value="ECO:0007669"/>
    <property type="project" value="UniProtKB-UniRule"/>
</dbReference>
<dbReference type="InterPro" id="IPR000719">
    <property type="entry name" value="Prot_kinase_dom"/>
</dbReference>
<dbReference type="Pfam" id="PF00069">
    <property type="entry name" value="Pkinase"/>
    <property type="match status" value="1"/>
</dbReference>
<dbReference type="GeneTree" id="ENSGT00940000164384"/>
<accession>H2YEC5</accession>
<dbReference type="HOGENOM" id="CLU_000288_21_7_1"/>
<dbReference type="OMA" id="RIWASYE"/>
<dbReference type="eggNOG" id="KOG0192">
    <property type="taxonomic scope" value="Eukaryota"/>
</dbReference>
<dbReference type="PROSITE" id="PS50011">
    <property type="entry name" value="PROTEIN_KINASE_DOM"/>
    <property type="match status" value="1"/>
</dbReference>
<dbReference type="Gene3D" id="1.10.510.10">
    <property type="entry name" value="Transferase(Phosphotransferase) domain 1"/>
    <property type="match status" value="1"/>
</dbReference>
<dbReference type="SMART" id="SM00220">
    <property type="entry name" value="S_TKc"/>
    <property type="match status" value="1"/>
</dbReference>
<keyword evidence="4" id="KW-0808">Transferase</keyword>
<keyword evidence="4" id="KW-0723">Serine/threonine-protein kinase</keyword>
<dbReference type="PANTHER" id="PTHR44329">
    <property type="entry name" value="SERINE/THREONINE-PROTEIN KINASE TNNI3K-RELATED"/>
    <property type="match status" value="1"/>
</dbReference>
<sequence length="222" mass="24745">MAVSGLVYPTYFDPDLLKTCPSYDGAFLGEGAFGSVLKAFMGDRNQTVAVKLIQGESNNFKNFQKEVTKLSAVLDCGNIITPLGWFTYAGWAGIVMEYAECGNLYELLHTRDVILPLCLKSRILYEIVNAVNHLHRLGNDQRLLHLDLKPQNILFDADLHVKICDLGGSVWSNFTEDFTRSTEGFVDSDEQANVCSLAYCAPERLRHSNIRPTSKVDIFSIG</sequence>
<dbReference type="InterPro" id="IPR011009">
    <property type="entry name" value="Kinase-like_dom_sf"/>
</dbReference>
<feature type="domain" description="Protein kinase" evidence="5">
    <location>
        <begin position="22"/>
        <end position="222"/>
    </location>
</feature>
<evidence type="ECO:0000259" key="5">
    <source>
        <dbReference type="PROSITE" id="PS50011"/>
    </source>
</evidence>
<keyword evidence="4" id="KW-0418">Kinase</keyword>
<evidence type="ECO:0000313" key="6">
    <source>
        <dbReference type="Ensembl" id="ENSCSAVP00000003673.1"/>
    </source>
</evidence>
<dbReference type="PROSITE" id="PS00108">
    <property type="entry name" value="PROTEIN_KINASE_ST"/>
    <property type="match status" value="1"/>
</dbReference>
<keyword evidence="7" id="KW-1185">Reference proteome</keyword>
<organism evidence="6 7">
    <name type="scientific">Ciona savignyi</name>
    <name type="common">Pacific transparent sea squirt</name>
    <dbReference type="NCBI Taxonomy" id="51511"/>
    <lineage>
        <taxon>Eukaryota</taxon>
        <taxon>Metazoa</taxon>
        <taxon>Chordata</taxon>
        <taxon>Tunicata</taxon>
        <taxon>Ascidiacea</taxon>
        <taxon>Phlebobranchia</taxon>
        <taxon>Cionidae</taxon>
        <taxon>Ciona</taxon>
    </lineage>
</organism>
<protein>
    <recommendedName>
        <fullName evidence="5">Protein kinase domain-containing protein</fullName>
    </recommendedName>
</protein>
<dbReference type="InterPro" id="IPR051681">
    <property type="entry name" value="Ser/Thr_Kinases-Pseudokinases"/>
</dbReference>
<dbReference type="STRING" id="51511.ENSCSAVP00000003673"/>
<dbReference type="GO" id="GO:0004706">
    <property type="term" value="F:JUN kinase kinase kinase activity"/>
    <property type="evidence" value="ECO:0007669"/>
    <property type="project" value="TreeGrafter"/>
</dbReference>
<evidence type="ECO:0000256" key="1">
    <source>
        <dbReference type="ARBA" id="ARBA00022741"/>
    </source>
</evidence>
<feature type="binding site" evidence="3">
    <location>
        <position position="51"/>
    </location>
    <ligand>
        <name>ATP</name>
        <dbReference type="ChEBI" id="CHEBI:30616"/>
    </ligand>
</feature>
<dbReference type="PROSITE" id="PS00107">
    <property type="entry name" value="PROTEIN_KINASE_ATP"/>
    <property type="match status" value="1"/>
</dbReference>
<proteinExistence type="inferred from homology"/>
<evidence type="ECO:0000313" key="7">
    <source>
        <dbReference type="Proteomes" id="UP000007875"/>
    </source>
</evidence>
<keyword evidence="2 3" id="KW-0067">ATP-binding</keyword>
<dbReference type="SUPFAM" id="SSF56112">
    <property type="entry name" value="Protein kinase-like (PK-like)"/>
    <property type="match status" value="1"/>
</dbReference>
<dbReference type="Ensembl" id="ENSCSAVT00000003729.1">
    <property type="protein sequence ID" value="ENSCSAVP00000003673.1"/>
    <property type="gene ID" value="ENSCSAVG00000002181.1"/>
</dbReference>
<dbReference type="InterPro" id="IPR008271">
    <property type="entry name" value="Ser/Thr_kinase_AS"/>
</dbReference>
<dbReference type="Proteomes" id="UP000007875">
    <property type="component" value="Unassembled WGS sequence"/>
</dbReference>
<reference evidence="7" key="1">
    <citation type="submission" date="2003-08" db="EMBL/GenBank/DDBJ databases">
        <authorList>
            <person name="Birren B."/>
            <person name="Nusbaum C."/>
            <person name="Abebe A."/>
            <person name="Abouelleil A."/>
            <person name="Adekoya E."/>
            <person name="Ait-zahra M."/>
            <person name="Allen N."/>
            <person name="Allen T."/>
            <person name="An P."/>
            <person name="Anderson M."/>
            <person name="Anderson S."/>
            <person name="Arachchi H."/>
            <person name="Armbruster J."/>
            <person name="Bachantsang P."/>
            <person name="Baldwin J."/>
            <person name="Barry A."/>
            <person name="Bayul T."/>
            <person name="Blitshsteyn B."/>
            <person name="Bloom T."/>
            <person name="Blye J."/>
            <person name="Boguslavskiy L."/>
            <person name="Borowsky M."/>
            <person name="Boukhgalter B."/>
            <person name="Brunache A."/>
            <person name="Butler J."/>
            <person name="Calixte N."/>
            <person name="Calvo S."/>
            <person name="Camarata J."/>
            <person name="Campo K."/>
            <person name="Chang J."/>
            <person name="Cheshatsang Y."/>
            <person name="Citroen M."/>
            <person name="Collymore A."/>
            <person name="Considine T."/>
            <person name="Cook A."/>
            <person name="Cooke P."/>
            <person name="Corum B."/>
            <person name="Cuomo C."/>
            <person name="David R."/>
            <person name="Dawoe T."/>
            <person name="Degray S."/>
            <person name="Dodge S."/>
            <person name="Dooley K."/>
            <person name="Dorje P."/>
            <person name="Dorjee K."/>
            <person name="Dorris L."/>
            <person name="Duffey N."/>
            <person name="Dupes A."/>
            <person name="Elkins T."/>
            <person name="Engels R."/>
            <person name="Erickson J."/>
            <person name="Farina A."/>
            <person name="Faro S."/>
            <person name="Ferreira P."/>
            <person name="Fischer H."/>
            <person name="Fitzgerald M."/>
            <person name="Foley K."/>
            <person name="Gage D."/>
            <person name="Galagan J."/>
            <person name="Gearin G."/>
            <person name="Gnerre S."/>
            <person name="Gnirke A."/>
            <person name="Goyette A."/>
            <person name="Graham J."/>
            <person name="Grandbois E."/>
            <person name="Gyaltsen K."/>
            <person name="Hafez N."/>
            <person name="Hagopian D."/>
            <person name="Hagos B."/>
            <person name="Hall J."/>
            <person name="Hatcher B."/>
            <person name="Heller A."/>
            <person name="Higgins H."/>
            <person name="Honan T."/>
            <person name="Horn A."/>
            <person name="Houde N."/>
            <person name="Hughes L."/>
            <person name="Hulme W."/>
            <person name="Husby E."/>
            <person name="Iliev I."/>
            <person name="Jaffe D."/>
            <person name="Jones C."/>
            <person name="Kamal M."/>
            <person name="Kamat A."/>
            <person name="Kamvysselis M."/>
            <person name="Karlsson E."/>
            <person name="Kells C."/>
            <person name="Kieu A."/>
            <person name="Kisner P."/>
            <person name="Kodira C."/>
            <person name="Kulbokas E."/>
            <person name="Labutti K."/>
            <person name="Lama D."/>
            <person name="Landers T."/>
            <person name="Leger J."/>
            <person name="Levine S."/>
            <person name="Lewis D."/>
            <person name="Lewis T."/>
            <person name="Lindblad-toh K."/>
            <person name="Liu X."/>
            <person name="Lokyitsang T."/>
            <person name="Lokyitsang Y."/>
            <person name="Lucien O."/>
            <person name="Lui A."/>
            <person name="Ma L.J."/>
            <person name="Mabbitt R."/>
            <person name="Macdonald J."/>
            <person name="Maclean C."/>
            <person name="Major J."/>
            <person name="Manning J."/>
            <person name="Marabella R."/>
            <person name="Maru K."/>
            <person name="Matthews C."/>
            <person name="Mauceli E."/>
            <person name="Mccarthy M."/>
            <person name="Mcdonough S."/>
            <person name="Mcghee T."/>
            <person name="Meldrim J."/>
            <person name="Meneus L."/>
            <person name="Mesirov J."/>
            <person name="Mihalev A."/>
            <person name="Mihova T."/>
            <person name="Mikkelsen T."/>
            <person name="Mlenga V."/>
            <person name="Moru K."/>
            <person name="Mozes J."/>
            <person name="Mulrain L."/>
            <person name="Munson G."/>
            <person name="Naylor J."/>
            <person name="Newes C."/>
            <person name="Nguyen C."/>
            <person name="Nguyen N."/>
            <person name="Nguyen T."/>
            <person name="Nicol R."/>
            <person name="Nielsen C."/>
            <person name="Nizzari M."/>
            <person name="Norbu C."/>
            <person name="Norbu N."/>
            <person name="O'donnell P."/>
            <person name="Okoawo O."/>
            <person name="O'leary S."/>
            <person name="Omotosho B."/>
            <person name="O'neill K."/>
            <person name="Osman S."/>
            <person name="Parker S."/>
            <person name="Perrin D."/>
            <person name="Phunkhang P."/>
            <person name="Piqani B."/>
            <person name="Purcell S."/>
            <person name="Rachupka T."/>
            <person name="Ramasamy U."/>
            <person name="Rameau R."/>
            <person name="Ray V."/>
            <person name="Raymond C."/>
            <person name="Retta R."/>
            <person name="Richardson S."/>
            <person name="Rise C."/>
            <person name="Rodriguez J."/>
            <person name="Rogers J."/>
            <person name="Rogov P."/>
            <person name="Rutman M."/>
            <person name="Schupbach R."/>
            <person name="Seaman C."/>
            <person name="Settipalli S."/>
            <person name="Sharpe T."/>
            <person name="Sheridan J."/>
            <person name="Sherpa N."/>
            <person name="Shi J."/>
            <person name="Smirnov S."/>
            <person name="Smith C."/>
            <person name="Sougnez C."/>
            <person name="Spencer B."/>
            <person name="Stalker J."/>
            <person name="Stange-thomann N."/>
            <person name="Stavropoulos S."/>
            <person name="Stetson K."/>
            <person name="Stone C."/>
            <person name="Stone S."/>
            <person name="Stubbs M."/>
            <person name="Talamas J."/>
            <person name="Tchuinga P."/>
            <person name="Tenzing P."/>
            <person name="Tesfaye S."/>
            <person name="Theodore J."/>
            <person name="Thoulutsang Y."/>
            <person name="Topham K."/>
            <person name="Towey S."/>
            <person name="Tsamla T."/>
            <person name="Tsomo N."/>
            <person name="Vallee D."/>
            <person name="Vassiliev H."/>
            <person name="Venkataraman V."/>
            <person name="Vinson J."/>
            <person name="Vo A."/>
            <person name="Wade C."/>
            <person name="Wang S."/>
            <person name="Wangchuk T."/>
            <person name="Wangdi T."/>
            <person name="Whittaker C."/>
            <person name="Wilkinson J."/>
            <person name="Wu Y."/>
            <person name="Wyman D."/>
            <person name="Yadav S."/>
            <person name="Yang S."/>
            <person name="Yang X."/>
            <person name="Yeager S."/>
            <person name="Yee E."/>
            <person name="Young G."/>
            <person name="Zainoun J."/>
            <person name="Zembeck L."/>
            <person name="Zimmer A."/>
            <person name="Zody M."/>
            <person name="Lander E."/>
        </authorList>
    </citation>
    <scope>NUCLEOTIDE SEQUENCE [LARGE SCALE GENOMIC DNA]</scope>
</reference>
<evidence type="ECO:0000256" key="2">
    <source>
        <dbReference type="ARBA" id="ARBA00022840"/>
    </source>
</evidence>
<evidence type="ECO:0000256" key="4">
    <source>
        <dbReference type="RuleBase" id="RU000304"/>
    </source>
</evidence>
<reference evidence="6" key="3">
    <citation type="submission" date="2025-09" db="UniProtKB">
        <authorList>
            <consortium name="Ensembl"/>
        </authorList>
    </citation>
    <scope>IDENTIFICATION</scope>
</reference>
<reference evidence="6" key="2">
    <citation type="submission" date="2025-08" db="UniProtKB">
        <authorList>
            <consortium name="Ensembl"/>
        </authorList>
    </citation>
    <scope>IDENTIFICATION</scope>
</reference>
<dbReference type="AlphaFoldDB" id="H2YEC5"/>
<dbReference type="PANTHER" id="PTHR44329:SF291">
    <property type="entry name" value="PROTEIN KINASE DOMAIN-CONTAINING PROTEIN"/>
    <property type="match status" value="1"/>
</dbReference>
<keyword evidence="1 3" id="KW-0547">Nucleotide-binding</keyword>